<keyword evidence="1" id="KW-1133">Transmembrane helix</keyword>
<comment type="caution">
    <text evidence="2">The sequence shown here is derived from an EMBL/GenBank/DDBJ whole genome shotgun (WGS) entry which is preliminary data.</text>
</comment>
<keyword evidence="1" id="KW-0472">Membrane</keyword>
<evidence type="ECO:0000313" key="2">
    <source>
        <dbReference type="EMBL" id="MEQ1406066.1"/>
    </source>
</evidence>
<dbReference type="EMBL" id="JBEAAL010000008">
    <property type="protein sequence ID" value="MEQ1406066.1"/>
    <property type="molecule type" value="Genomic_DNA"/>
</dbReference>
<protein>
    <submittedName>
        <fullName evidence="2">Uncharacterized protein</fullName>
    </submittedName>
</protein>
<evidence type="ECO:0000256" key="1">
    <source>
        <dbReference type="SAM" id="Phobius"/>
    </source>
</evidence>
<reference evidence="2 3" key="1">
    <citation type="submission" date="2024-05" db="EMBL/GenBank/DDBJ databases">
        <title>Neorhizobium sp. Rsf11, a plant growth promoting and heavy metal resistant PAH-degrader.</title>
        <authorList>
            <person name="Golubev S.N."/>
            <person name="Muratova A.Y."/>
            <person name="Markelova M.I."/>
        </authorList>
    </citation>
    <scope>NUCLEOTIDE SEQUENCE [LARGE SCALE GENOMIC DNA]</scope>
    <source>
        <strain evidence="2 3">Rsf11</strain>
    </source>
</reference>
<evidence type="ECO:0000313" key="3">
    <source>
        <dbReference type="Proteomes" id="UP001496627"/>
    </source>
</evidence>
<accession>A0ABV0M2H7</accession>
<proteinExistence type="predicted"/>
<keyword evidence="3" id="KW-1185">Reference proteome</keyword>
<dbReference type="Proteomes" id="UP001496627">
    <property type="component" value="Unassembled WGS sequence"/>
</dbReference>
<dbReference type="RefSeq" id="WP_265105715.1">
    <property type="nucleotide sequence ID" value="NZ_JBEAAL010000008.1"/>
</dbReference>
<organism evidence="2 3">
    <name type="scientific">Neorhizobium phenanthreniclasticum</name>
    <dbReference type="NCBI Taxonomy" id="3157917"/>
    <lineage>
        <taxon>Bacteria</taxon>
        <taxon>Pseudomonadati</taxon>
        <taxon>Pseudomonadota</taxon>
        <taxon>Alphaproteobacteria</taxon>
        <taxon>Hyphomicrobiales</taxon>
        <taxon>Rhizobiaceae</taxon>
        <taxon>Rhizobium/Agrobacterium group</taxon>
        <taxon>Neorhizobium</taxon>
    </lineage>
</organism>
<keyword evidence="1" id="KW-0812">Transmembrane</keyword>
<sequence length="41" mass="4706">MELYYFVLLFIAVDAVIIGAWVFRIMWMKLKTTAPLGAGKK</sequence>
<feature type="transmembrane region" description="Helical" evidence="1">
    <location>
        <begin position="6"/>
        <end position="27"/>
    </location>
</feature>
<name>A0ABV0M2H7_9HYPH</name>
<gene>
    <name evidence="2" type="ORF">ABK249_14070</name>
</gene>